<name>A0A3B0UP88_9ZZZZ</name>
<evidence type="ECO:0000259" key="1">
    <source>
        <dbReference type="Pfam" id="PF01370"/>
    </source>
</evidence>
<dbReference type="Gene3D" id="3.40.50.720">
    <property type="entry name" value="NAD(P)-binding Rossmann-like Domain"/>
    <property type="match status" value="1"/>
</dbReference>
<sequence length="328" mass="35607">MKVAVTGATGFVGGALVRALLAEGHEVIALKRPSSSHTILQNQPQNLPITWVVGDITDRDSLRGLFDGVDWLIHAAGMLGQVGMPESNYFSLHEEGTDHVLAEAKQAGVQRILYVSSPGVLGPISGAPATEDAPFAPSNIYERSKAAAERVALTYAHDGLPLVIARPEFIYGPHDLHVLGLFKAVRDGRFFTINGGQNSCHPTYIDDAVAGMLLALQKGKPGEIYHITGPKPITFRKLGETIAAALTVPPPKINLPHWFAFLGASGLEFMGKLLNKQPSLSRSGVAFFSEDRRFSWQKAKEELGYSPQYSLQRGVAKTVAWYRENNLL</sequence>
<dbReference type="InterPro" id="IPR036291">
    <property type="entry name" value="NAD(P)-bd_dom_sf"/>
</dbReference>
<feature type="domain" description="NAD-dependent epimerase/dehydratase" evidence="1">
    <location>
        <begin position="3"/>
        <end position="227"/>
    </location>
</feature>
<reference evidence="2" key="1">
    <citation type="submission" date="2018-06" db="EMBL/GenBank/DDBJ databases">
        <authorList>
            <person name="Zhirakovskaya E."/>
        </authorList>
    </citation>
    <scope>NUCLEOTIDE SEQUENCE</scope>
</reference>
<dbReference type="EC" id="5.1.3.2" evidence="2"/>
<gene>
    <name evidence="2" type="ORF">MNBD_CHLOROFLEXI01-561</name>
</gene>
<dbReference type="PANTHER" id="PTHR48079:SF6">
    <property type="entry name" value="NAD(P)-BINDING DOMAIN-CONTAINING PROTEIN-RELATED"/>
    <property type="match status" value="1"/>
</dbReference>
<keyword evidence="2" id="KW-0413">Isomerase</keyword>
<evidence type="ECO:0000313" key="2">
    <source>
        <dbReference type="EMBL" id="VAW30950.1"/>
    </source>
</evidence>
<accession>A0A3B0UP88</accession>
<dbReference type="InterPro" id="IPR051783">
    <property type="entry name" value="NAD(P)-dependent_oxidoreduct"/>
</dbReference>
<dbReference type="EMBL" id="UOEU01000117">
    <property type="protein sequence ID" value="VAW30950.1"/>
    <property type="molecule type" value="Genomic_DNA"/>
</dbReference>
<protein>
    <submittedName>
        <fullName evidence="2">UDP-glucose 4-epimerase</fullName>
        <ecNumber evidence="2">5.1.3.2</ecNumber>
    </submittedName>
</protein>
<dbReference type="PANTHER" id="PTHR48079">
    <property type="entry name" value="PROTEIN YEEZ"/>
    <property type="match status" value="1"/>
</dbReference>
<dbReference type="InterPro" id="IPR001509">
    <property type="entry name" value="Epimerase_deHydtase"/>
</dbReference>
<dbReference type="SUPFAM" id="SSF51735">
    <property type="entry name" value="NAD(P)-binding Rossmann-fold domains"/>
    <property type="match status" value="1"/>
</dbReference>
<dbReference type="Pfam" id="PF01370">
    <property type="entry name" value="Epimerase"/>
    <property type="match status" value="1"/>
</dbReference>
<dbReference type="GO" id="GO:0005737">
    <property type="term" value="C:cytoplasm"/>
    <property type="evidence" value="ECO:0007669"/>
    <property type="project" value="TreeGrafter"/>
</dbReference>
<dbReference type="GO" id="GO:0003978">
    <property type="term" value="F:UDP-glucose 4-epimerase activity"/>
    <property type="evidence" value="ECO:0007669"/>
    <property type="project" value="UniProtKB-EC"/>
</dbReference>
<organism evidence="2">
    <name type="scientific">hydrothermal vent metagenome</name>
    <dbReference type="NCBI Taxonomy" id="652676"/>
    <lineage>
        <taxon>unclassified sequences</taxon>
        <taxon>metagenomes</taxon>
        <taxon>ecological metagenomes</taxon>
    </lineage>
</organism>
<dbReference type="GO" id="GO:0004029">
    <property type="term" value="F:aldehyde dehydrogenase (NAD+) activity"/>
    <property type="evidence" value="ECO:0007669"/>
    <property type="project" value="TreeGrafter"/>
</dbReference>
<dbReference type="AlphaFoldDB" id="A0A3B0UP88"/>
<proteinExistence type="predicted"/>